<dbReference type="EMBL" id="JRHO01000002">
    <property type="protein sequence ID" value="KGK99711.1"/>
    <property type="molecule type" value="Genomic_DNA"/>
</dbReference>
<dbReference type="PROSITE" id="PS51257">
    <property type="entry name" value="PROKAR_LIPOPROTEIN"/>
    <property type="match status" value="1"/>
</dbReference>
<dbReference type="Proteomes" id="UP000029859">
    <property type="component" value="Unassembled WGS sequence"/>
</dbReference>
<gene>
    <name evidence="2" type="ORF">LI82_00355</name>
</gene>
<evidence type="ECO:0000313" key="3">
    <source>
        <dbReference type="Proteomes" id="UP000029859"/>
    </source>
</evidence>
<dbReference type="AlphaFoldDB" id="A0A099T670"/>
<feature type="transmembrane region" description="Helical" evidence="1">
    <location>
        <begin position="7"/>
        <end position="26"/>
    </location>
</feature>
<accession>A0A099T670</accession>
<organism evidence="2 3">
    <name type="scientific">Methanococcoides methylutens</name>
    <dbReference type="NCBI Taxonomy" id="2226"/>
    <lineage>
        <taxon>Archaea</taxon>
        <taxon>Methanobacteriati</taxon>
        <taxon>Methanobacteriota</taxon>
        <taxon>Stenosarchaea group</taxon>
        <taxon>Methanomicrobia</taxon>
        <taxon>Methanosarcinales</taxon>
        <taxon>Methanosarcinaceae</taxon>
        <taxon>Methanococcoides</taxon>
    </lineage>
</organism>
<keyword evidence="1" id="KW-0472">Membrane</keyword>
<keyword evidence="1" id="KW-0812">Transmembrane</keyword>
<keyword evidence="3" id="KW-1185">Reference proteome</keyword>
<name>A0A099T670_METMT</name>
<proteinExistence type="predicted"/>
<reference evidence="2 3" key="1">
    <citation type="submission" date="2014-09" db="EMBL/GenBank/DDBJ databases">
        <title>Draft genome sequence of an obligately methylotrophic methanogen, Methanococcoides methylutens, isolated from marine sediment.</title>
        <authorList>
            <person name="Guan Y."/>
            <person name="Ngugi D.K."/>
            <person name="Blom J."/>
            <person name="Ali S."/>
            <person name="Ferry J.G."/>
            <person name="Stingl U."/>
        </authorList>
    </citation>
    <scope>NUCLEOTIDE SEQUENCE [LARGE SCALE GENOMIC DNA]</scope>
    <source>
        <strain evidence="2 3">DSM 2657</strain>
    </source>
</reference>
<evidence type="ECO:0000256" key="1">
    <source>
        <dbReference type="SAM" id="Phobius"/>
    </source>
</evidence>
<dbReference type="OrthoDB" id="146374at2157"/>
<sequence>MTNKGLQIINLMLVCFVMAGLIFTAGCISDNENPENDTAGSEKILFLDHHINSHGEFIEGDTWPMLAIDFPTYYFDEEDRDLHIVTPLESFKVNSSLVMVAGDGSSLSGVIGMGAGTMSYAAYSLPFELNSYEVVSISEEGVAVIFYHDETIVLEPGEKWESIENSIEESEEGQPYAKVNITTTDTFINYGFIEEEDIIFDNF</sequence>
<dbReference type="RefSeq" id="WP_048192992.1">
    <property type="nucleotide sequence ID" value="NZ_CAAGSM010000008.1"/>
</dbReference>
<comment type="caution">
    <text evidence="2">The sequence shown here is derived from an EMBL/GenBank/DDBJ whole genome shotgun (WGS) entry which is preliminary data.</text>
</comment>
<evidence type="ECO:0000313" key="2">
    <source>
        <dbReference type="EMBL" id="KGK99711.1"/>
    </source>
</evidence>
<keyword evidence="1" id="KW-1133">Transmembrane helix</keyword>
<protein>
    <submittedName>
        <fullName evidence="2">Uncharacterized protein</fullName>
    </submittedName>
</protein>